<accession>A0AAV7MKG5</accession>
<dbReference type="Proteomes" id="UP001066276">
    <property type="component" value="Chromosome 9"/>
</dbReference>
<sequence length="108" mass="11733">MESPLGLASPNVFVINHPVIILPAGRKRCKEAESSGTGNEESYKPKEPTRPSYKNGWKLTAGPSIKERQENQTATAWAQLDYSAGKKTLPSYVKANLVVCVGGIFQSI</sequence>
<evidence type="ECO:0000313" key="2">
    <source>
        <dbReference type="EMBL" id="KAJ1104007.1"/>
    </source>
</evidence>
<proteinExistence type="predicted"/>
<dbReference type="EMBL" id="JANPWB010000013">
    <property type="protein sequence ID" value="KAJ1104007.1"/>
    <property type="molecule type" value="Genomic_DNA"/>
</dbReference>
<feature type="region of interest" description="Disordered" evidence="1">
    <location>
        <begin position="30"/>
        <end position="56"/>
    </location>
</feature>
<keyword evidence="3" id="KW-1185">Reference proteome</keyword>
<gene>
    <name evidence="2" type="ORF">NDU88_001423</name>
</gene>
<dbReference type="AlphaFoldDB" id="A0AAV7MKG5"/>
<protein>
    <submittedName>
        <fullName evidence="2">Uncharacterized protein</fullName>
    </submittedName>
</protein>
<comment type="caution">
    <text evidence="2">The sequence shown here is derived from an EMBL/GenBank/DDBJ whole genome shotgun (WGS) entry which is preliminary data.</text>
</comment>
<reference evidence="2" key="1">
    <citation type="journal article" date="2022" name="bioRxiv">
        <title>Sequencing and chromosome-scale assembly of the giantPleurodeles waltlgenome.</title>
        <authorList>
            <person name="Brown T."/>
            <person name="Elewa A."/>
            <person name="Iarovenko S."/>
            <person name="Subramanian E."/>
            <person name="Araus A.J."/>
            <person name="Petzold A."/>
            <person name="Susuki M."/>
            <person name="Suzuki K.-i.T."/>
            <person name="Hayashi T."/>
            <person name="Toyoda A."/>
            <person name="Oliveira C."/>
            <person name="Osipova E."/>
            <person name="Leigh N.D."/>
            <person name="Simon A."/>
            <person name="Yun M.H."/>
        </authorList>
    </citation>
    <scope>NUCLEOTIDE SEQUENCE</scope>
    <source>
        <strain evidence="2">20211129_DDA</strain>
        <tissue evidence="2">Liver</tissue>
    </source>
</reference>
<organism evidence="2 3">
    <name type="scientific">Pleurodeles waltl</name>
    <name type="common">Iberian ribbed newt</name>
    <dbReference type="NCBI Taxonomy" id="8319"/>
    <lineage>
        <taxon>Eukaryota</taxon>
        <taxon>Metazoa</taxon>
        <taxon>Chordata</taxon>
        <taxon>Craniata</taxon>
        <taxon>Vertebrata</taxon>
        <taxon>Euteleostomi</taxon>
        <taxon>Amphibia</taxon>
        <taxon>Batrachia</taxon>
        <taxon>Caudata</taxon>
        <taxon>Salamandroidea</taxon>
        <taxon>Salamandridae</taxon>
        <taxon>Pleurodelinae</taxon>
        <taxon>Pleurodeles</taxon>
    </lineage>
</organism>
<evidence type="ECO:0000313" key="3">
    <source>
        <dbReference type="Proteomes" id="UP001066276"/>
    </source>
</evidence>
<name>A0AAV7MKG5_PLEWA</name>
<evidence type="ECO:0000256" key="1">
    <source>
        <dbReference type="SAM" id="MobiDB-lite"/>
    </source>
</evidence>